<evidence type="ECO:0000256" key="7">
    <source>
        <dbReference type="SAM" id="SignalP"/>
    </source>
</evidence>
<dbReference type="Gene3D" id="3.10.200.10">
    <property type="entry name" value="Alpha carbonic anhydrase"/>
    <property type="match status" value="1"/>
</dbReference>
<dbReference type="PANTHER" id="PTHR18952:SF265">
    <property type="entry name" value="CARBONIC ANHYDRASE"/>
    <property type="match status" value="1"/>
</dbReference>
<organism evidence="9 10">
    <name type="scientific">Phototrophicus methaneseepsis</name>
    <dbReference type="NCBI Taxonomy" id="2710758"/>
    <lineage>
        <taxon>Bacteria</taxon>
        <taxon>Bacillati</taxon>
        <taxon>Chloroflexota</taxon>
        <taxon>Candidatus Thermofontia</taxon>
        <taxon>Phototrophicales</taxon>
        <taxon>Phototrophicaceae</taxon>
        <taxon>Phototrophicus</taxon>
    </lineage>
</organism>
<keyword evidence="5" id="KW-0456">Lyase</keyword>
<evidence type="ECO:0000256" key="2">
    <source>
        <dbReference type="ARBA" id="ARBA00012925"/>
    </source>
</evidence>
<evidence type="ECO:0000256" key="6">
    <source>
        <dbReference type="ARBA" id="ARBA00048348"/>
    </source>
</evidence>
<evidence type="ECO:0000256" key="1">
    <source>
        <dbReference type="ARBA" id="ARBA00010718"/>
    </source>
</evidence>
<evidence type="ECO:0000259" key="8">
    <source>
        <dbReference type="PROSITE" id="PS51144"/>
    </source>
</evidence>
<evidence type="ECO:0000256" key="4">
    <source>
        <dbReference type="ARBA" id="ARBA00022833"/>
    </source>
</evidence>
<evidence type="ECO:0000313" key="9">
    <source>
        <dbReference type="EMBL" id="QPC83446.1"/>
    </source>
</evidence>
<dbReference type="KEGG" id="pmet:G4Y79_03430"/>
<accession>A0A7S8IFC0</accession>
<dbReference type="EC" id="4.2.1.1" evidence="2"/>
<dbReference type="InterPro" id="IPR041891">
    <property type="entry name" value="Alpha_CA_prokaryot-like"/>
</dbReference>
<feature type="chain" id="PRO_5032784183" description="carbonic anhydrase" evidence="7">
    <location>
        <begin position="25"/>
        <end position="268"/>
    </location>
</feature>
<name>A0A7S8IFC0_9CHLR</name>
<evidence type="ECO:0000256" key="5">
    <source>
        <dbReference type="ARBA" id="ARBA00023239"/>
    </source>
</evidence>
<comment type="similarity">
    <text evidence="1">Belongs to the alpha-carbonic anhydrase family.</text>
</comment>
<dbReference type="InterPro" id="IPR023561">
    <property type="entry name" value="Carbonic_anhydrase_a-class"/>
</dbReference>
<proteinExistence type="inferred from homology"/>
<dbReference type="InterPro" id="IPR036398">
    <property type="entry name" value="CA_dom_sf"/>
</dbReference>
<dbReference type="PANTHER" id="PTHR18952">
    <property type="entry name" value="CARBONIC ANHYDRASE"/>
    <property type="match status" value="1"/>
</dbReference>
<dbReference type="RefSeq" id="WP_195171513.1">
    <property type="nucleotide sequence ID" value="NZ_CP062983.1"/>
</dbReference>
<comment type="catalytic activity">
    <reaction evidence="6">
        <text>hydrogencarbonate + H(+) = CO2 + H2O</text>
        <dbReference type="Rhea" id="RHEA:10748"/>
        <dbReference type="ChEBI" id="CHEBI:15377"/>
        <dbReference type="ChEBI" id="CHEBI:15378"/>
        <dbReference type="ChEBI" id="CHEBI:16526"/>
        <dbReference type="ChEBI" id="CHEBI:17544"/>
        <dbReference type="EC" id="4.2.1.1"/>
    </reaction>
</comment>
<evidence type="ECO:0000256" key="3">
    <source>
        <dbReference type="ARBA" id="ARBA00022723"/>
    </source>
</evidence>
<reference evidence="9 10" key="1">
    <citation type="submission" date="2020-02" db="EMBL/GenBank/DDBJ databases">
        <authorList>
            <person name="Zheng R.K."/>
            <person name="Sun C.M."/>
        </authorList>
    </citation>
    <scope>NUCLEOTIDE SEQUENCE [LARGE SCALE GENOMIC DNA]</scope>
    <source>
        <strain evidence="10">rifampicinis</strain>
    </source>
</reference>
<dbReference type="Proteomes" id="UP000594468">
    <property type="component" value="Chromosome"/>
</dbReference>
<dbReference type="GO" id="GO:0004089">
    <property type="term" value="F:carbonate dehydratase activity"/>
    <property type="evidence" value="ECO:0007669"/>
    <property type="project" value="UniProtKB-EC"/>
</dbReference>
<dbReference type="InterPro" id="IPR001148">
    <property type="entry name" value="CA_dom"/>
</dbReference>
<dbReference type="AlphaFoldDB" id="A0A7S8IFC0"/>
<sequence>MFQNTRYILRLTLLILLTALFSTAVIVAQDDSEEEEEGDHAIHWSYAGEEGPDHWGAMTPDFTQCLEGTAQSPIDVTGAVALNLTDIGFDYMDTALHIFNNGHTIQVNADEGSAITYNEITYNLLQFHFHHPSEHTVNGEAAPMEIHFVHQDPNSGNLAVVGVMLTESDADNEAYAAIFDHLPAEISEATASDLVISLDALLPEDRTYFTYQGSLTTPPCSEIVRWLLLENPVELSAEQIAAFGEIFEANARPVQPLNNRDLFIDSNE</sequence>
<dbReference type="GO" id="GO:0008270">
    <property type="term" value="F:zinc ion binding"/>
    <property type="evidence" value="ECO:0007669"/>
    <property type="project" value="InterPro"/>
</dbReference>
<dbReference type="PROSITE" id="PS51144">
    <property type="entry name" value="ALPHA_CA_2"/>
    <property type="match status" value="1"/>
</dbReference>
<dbReference type="SMART" id="SM01057">
    <property type="entry name" value="Carb_anhydrase"/>
    <property type="match status" value="1"/>
</dbReference>
<keyword evidence="3" id="KW-0479">Metal-binding</keyword>
<dbReference type="Pfam" id="PF00194">
    <property type="entry name" value="Carb_anhydrase"/>
    <property type="match status" value="1"/>
</dbReference>
<keyword evidence="10" id="KW-1185">Reference proteome</keyword>
<gene>
    <name evidence="9" type="ORF">G4Y79_03430</name>
</gene>
<feature type="signal peptide" evidence="7">
    <location>
        <begin position="1"/>
        <end position="24"/>
    </location>
</feature>
<protein>
    <recommendedName>
        <fullName evidence="2">carbonic anhydrase</fullName>
        <ecNumber evidence="2">4.2.1.1</ecNumber>
    </recommendedName>
</protein>
<evidence type="ECO:0000313" key="10">
    <source>
        <dbReference type="Proteomes" id="UP000594468"/>
    </source>
</evidence>
<dbReference type="SUPFAM" id="SSF51069">
    <property type="entry name" value="Carbonic anhydrase"/>
    <property type="match status" value="1"/>
</dbReference>
<feature type="domain" description="Alpha-carbonic anhydrase" evidence="8">
    <location>
        <begin position="42"/>
        <end position="266"/>
    </location>
</feature>
<keyword evidence="4" id="KW-0862">Zinc</keyword>
<dbReference type="EMBL" id="CP062983">
    <property type="protein sequence ID" value="QPC83446.1"/>
    <property type="molecule type" value="Genomic_DNA"/>
</dbReference>
<keyword evidence="7" id="KW-0732">Signal</keyword>
<dbReference type="CDD" id="cd03124">
    <property type="entry name" value="alpha_CA_prokaryotic_like"/>
    <property type="match status" value="1"/>
</dbReference>